<sequence>MITALLLPTLALMALAVLVTRGIEALVPESPAGLAAIAVLSSLALWLLSAAGFAGLYLIRDAQIAVVLGAAPQAGLRHFLGLGAKAALIWAPLVLLVVATAPRRWKTATW</sequence>
<feature type="transmembrane region" description="Helical" evidence="1">
    <location>
        <begin position="32"/>
        <end position="59"/>
    </location>
</feature>
<keyword evidence="1" id="KW-1133">Transmembrane helix</keyword>
<dbReference type="RefSeq" id="WP_058862449.1">
    <property type="nucleotide sequence ID" value="NZ_LPXO01000006.1"/>
</dbReference>
<dbReference type="EMBL" id="LPXO01000006">
    <property type="protein sequence ID" value="KUF10610.1"/>
    <property type="molecule type" value="Genomic_DNA"/>
</dbReference>
<dbReference type="Proteomes" id="UP000054396">
    <property type="component" value="Unassembled WGS sequence"/>
</dbReference>
<evidence type="ECO:0000313" key="3">
    <source>
        <dbReference type="Proteomes" id="UP000054396"/>
    </source>
</evidence>
<dbReference type="OrthoDB" id="7877317at2"/>
<accession>A0A0W7WJ22</accession>
<proteinExistence type="predicted"/>
<reference evidence="2 3" key="1">
    <citation type="submission" date="2015-12" db="EMBL/GenBank/DDBJ databases">
        <authorList>
            <person name="Shamseldin A."/>
            <person name="Moawad H."/>
            <person name="Abd El-Rahim W.M."/>
            <person name="Sadowsky M.J."/>
        </authorList>
    </citation>
    <scope>NUCLEOTIDE SEQUENCE [LARGE SCALE GENOMIC DNA]</scope>
    <source>
        <strain evidence="2 3">SJ5A-1</strain>
    </source>
</reference>
<comment type="caution">
    <text evidence="2">The sequence shown here is derived from an EMBL/GenBank/DDBJ whole genome shotgun (WGS) entry which is preliminary data.</text>
</comment>
<evidence type="ECO:0000313" key="2">
    <source>
        <dbReference type="EMBL" id="KUF10610.1"/>
    </source>
</evidence>
<organism evidence="2 3">
    <name type="scientific">Pseudoponticoccus marisrubri</name>
    <dbReference type="NCBI Taxonomy" id="1685382"/>
    <lineage>
        <taxon>Bacteria</taxon>
        <taxon>Pseudomonadati</taxon>
        <taxon>Pseudomonadota</taxon>
        <taxon>Alphaproteobacteria</taxon>
        <taxon>Rhodobacterales</taxon>
        <taxon>Roseobacteraceae</taxon>
        <taxon>Pseudoponticoccus</taxon>
    </lineage>
</organism>
<evidence type="ECO:0000256" key="1">
    <source>
        <dbReference type="SAM" id="Phobius"/>
    </source>
</evidence>
<keyword evidence="1" id="KW-0812">Transmembrane</keyword>
<keyword evidence="3" id="KW-1185">Reference proteome</keyword>
<dbReference type="AlphaFoldDB" id="A0A0W7WJ22"/>
<keyword evidence="1" id="KW-0472">Membrane</keyword>
<feature type="transmembrane region" description="Helical" evidence="1">
    <location>
        <begin position="79"/>
        <end position="101"/>
    </location>
</feature>
<gene>
    <name evidence="2" type="ORF">AVJ23_12090</name>
</gene>
<protein>
    <submittedName>
        <fullName evidence="2">Uncharacterized protein</fullName>
    </submittedName>
</protein>
<dbReference type="STRING" id="1685382.AVJ23_12090"/>
<name>A0A0W7WJ22_9RHOB</name>